<protein>
    <submittedName>
        <fullName evidence="1">Uncharacterized protein</fullName>
    </submittedName>
</protein>
<proteinExistence type="predicted"/>
<dbReference type="EMBL" id="DUZY01000003">
    <property type="protein sequence ID" value="DAD30522.1"/>
    <property type="molecule type" value="Genomic_DNA"/>
</dbReference>
<dbReference type="AlphaFoldDB" id="A0A822YDT2"/>
<accession>A0A822YDT2</accession>
<sequence length="26" mass="2861">MDDGSIPTSSIIIGSHKHVNVYVLMF</sequence>
<comment type="caution">
    <text evidence="1">The sequence shown here is derived from an EMBL/GenBank/DDBJ whole genome shotgun (WGS) entry which is preliminary data.</text>
</comment>
<name>A0A822YDT2_NELNU</name>
<evidence type="ECO:0000313" key="2">
    <source>
        <dbReference type="Proteomes" id="UP000607653"/>
    </source>
</evidence>
<reference evidence="1 2" key="1">
    <citation type="journal article" date="2020" name="Mol. Biol. Evol.">
        <title>Distinct Expression and Methylation Patterns for Genes with Different Fates following a Single Whole-Genome Duplication in Flowering Plants.</title>
        <authorList>
            <person name="Shi T."/>
            <person name="Rahmani R.S."/>
            <person name="Gugger P.F."/>
            <person name="Wang M."/>
            <person name="Li H."/>
            <person name="Zhang Y."/>
            <person name="Li Z."/>
            <person name="Wang Q."/>
            <person name="Van de Peer Y."/>
            <person name="Marchal K."/>
            <person name="Chen J."/>
        </authorList>
    </citation>
    <scope>NUCLEOTIDE SEQUENCE [LARGE SCALE GENOMIC DNA]</scope>
    <source>
        <tissue evidence="1">Leaf</tissue>
    </source>
</reference>
<gene>
    <name evidence="1" type="ORF">HUJ06_009373</name>
</gene>
<evidence type="ECO:0000313" key="1">
    <source>
        <dbReference type="EMBL" id="DAD30522.1"/>
    </source>
</evidence>
<dbReference type="Proteomes" id="UP000607653">
    <property type="component" value="Unassembled WGS sequence"/>
</dbReference>
<keyword evidence="2" id="KW-1185">Reference proteome</keyword>
<organism evidence="1 2">
    <name type="scientific">Nelumbo nucifera</name>
    <name type="common">Sacred lotus</name>
    <dbReference type="NCBI Taxonomy" id="4432"/>
    <lineage>
        <taxon>Eukaryota</taxon>
        <taxon>Viridiplantae</taxon>
        <taxon>Streptophyta</taxon>
        <taxon>Embryophyta</taxon>
        <taxon>Tracheophyta</taxon>
        <taxon>Spermatophyta</taxon>
        <taxon>Magnoliopsida</taxon>
        <taxon>Proteales</taxon>
        <taxon>Nelumbonaceae</taxon>
        <taxon>Nelumbo</taxon>
    </lineage>
</organism>